<dbReference type="OrthoDB" id="8479836at2"/>
<evidence type="ECO:0000256" key="9">
    <source>
        <dbReference type="ARBA" id="ARBA00023065"/>
    </source>
</evidence>
<comment type="function">
    <text evidence="12 15">F(1)F(0) ATP synthase produces ATP from ADP in the presence of a proton or sodium gradient. F-type ATPases consist of two structural domains, F(1) containing the extramembraneous catalytic core and F(0) containing the membrane proton channel, linked together by a central stalk and a peripheral stalk. During catalysis, ATP synthesis in the catalytic domain of F(1) is coupled via a rotary mechanism of the central stalk subunits to proton translocation.</text>
</comment>
<evidence type="ECO:0000256" key="10">
    <source>
        <dbReference type="ARBA" id="ARBA00023136"/>
    </source>
</evidence>
<keyword evidence="17" id="KW-0175">Coiled coil</keyword>
<comment type="subcellular location">
    <subcellularLocation>
        <location evidence="1">Cell inner membrane</location>
        <topology evidence="1">Single-pass membrane protein</topology>
    </subcellularLocation>
    <subcellularLocation>
        <location evidence="15">Cell membrane</location>
        <topology evidence="15">Single-pass membrane protein</topology>
    </subcellularLocation>
</comment>
<gene>
    <name evidence="15" type="primary">atpF</name>
    <name evidence="18" type="ORF">D3272_12570</name>
</gene>
<dbReference type="GO" id="GO:0046961">
    <property type="term" value="F:proton-transporting ATPase activity, rotational mechanism"/>
    <property type="evidence" value="ECO:0007669"/>
    <property type="project" value="TreeGrafter"/>
</dbReference>
<evidence type="ECO:0000256" key="3">
    <source>
        <dbReference type="ARBA" id="ARBA00022448"/>
    </source>
</evidence>
<evidence type="ECO:0000256" key="1">
    <source>
        <dbReference type="ARBA" id="ARBA00004377"/>
    </source>
</evidence>
<evidence type="ECO:0000256" key="7">
    <source>
        <dbReference type="ARBA" id="ARBA00022781"/>
    </source>
</evidence>
<evidence type="ECO:0000256" key="5">
    <source>
        <dbReference type="ARBA" id="ARBA00022547"/>
    </source>
</evidence>
<evidence type="ECO:0000256" key="4">
    <source>
        <dbReference type="ARBA" id="ARBA00022475"/>
    </source>
</evidence>
<dbReference type="GO" id="GO:0045259">
    <property type="term" value="C:proton-transporting ATP synthase complex"/>
    <property type="evidence" value="ECO:0007669"/>
    <property type="project" value="UniProtKB-KW"/>
</dbReference>
<evidence type="ECO:0000256" key="14">
    <source>
        <dbReference type="ARBA" id="ARBA00025830"/>
    </source>
</evidence>
<evidence type="ECO:0000256" key="2">
    <source>
        <dbReference type="ARBA" id="ARBA00005513"/>
    </source>
</evidence>
<reference evidence="18 19" key="1">
    <citation type="submission" date="2018-09" db="EMBL/GenBank/DDBJ databases">
        <authorList>
            <person name="Grouzdev D.S."/>
            <person name="Krutkina M.S."/>
        </authorList>
    </citation>
    <scope>NUCLEOTIDE SEQUENCE [LARGE SCALE GENOMIC DNA]</scope>
    <source>
        <strain evidence="18 19">RmlP001</strain>
    </source>
</reference>
<keyword evidence="9 15" id="KW-0406">Ion transport</keyword>
<comment type="caution">
    <text evidence="18">The sequence shown here is derived from an EMBL/GenBank/DDBJ whole genome shotgun (WGS) entry which is preliminary data.</text>
</comment>
<evidence type="ECO:0000256" key="15">
    <source>
        <dbReference type="HAMAP-Rule" id="MF_01398"/>
    </source>
</evidence>
<evidence type="ECO:0000313" key="19">
    <source>
        <dbReference type="Proteomes" id="UP000289411"/>
    </source>
</evidence>
<dbReference type="AlphaFoldDB" id="A0A4Q2RDA4"/>
<dbReference type="EMBL" id="QYBC01000009">
    <property type="protein sequence ID" value="RYB04768.1"/>
    <property type="molecule type" value="Genomic_DNA"/>
</dbReference>
<dbReference type="InterPro" id="IPR002146">
    <property type="entry name" value="ATP_synth_b/b'su_bac/chlpt"/>
</dbReference>
<evidence type="ECO:0000256" key="16">
    <source>
        <dbReference type="RuleBase" id="RU003848"/>
    </source>
</evidence>
<reference evidence="18 19" key="2">
    <citation type="submission" date="2019-02" db="EMBL/GenBank/DDBJ databases">
        <title>'Lichenibacterium ramalinii' gen. nov. sp. nov., 'Lichenibacterium minor' gen. nov. sp. nov.</title>
        <authorList>
            <person name="Pankratov T."/>
        </authorList>
    </citation>
    <scope>NUCLEOTIDE SEQUENCE [LARGE SCALE GENOMIC DNA]</scope>
    <source>
        <strain evidence="18 19">RmlP001</strain>
    </source>
</reference>
<dbReference type="PANTHER" id="PTHR33445:SF1">
    <property type="entry name" value="ATP SYNTHASE SUBUNIT B"/>
    <property type="match status" value="1"/>
</dbReference>
<dbReference type="PANTHER" id="PTHR33445">
    <property type="entry name" value="ATP SYNTHASE SUBUNIT B', CHLOROPLASTIC"/>
    <property type="match status" value="1"/>
</dbReference>
<dbReference type="RefSeq" id="WP_129219527.1">
    <property type="nucleotide sequence ID" value="NZ_QYBC01000009.1"/>
</dbReference>
<evidence type="ECO:0000256" key="13">
    <source>
        <dbReference type="ARBA" id="ARBA00025614"/>
    </source>
</evidence>
<evidence type="ECO:0000256" key="6">
    <source>
        <dbReference type="ARBA" id="ARBA00022692"/>
    </source>
</evidence>
<keyword evidence="6 15" id="KW-0812">Transmembrane</keyword>
<name>A0A4Q2RDA4_9HYPH</name>
<dbReference type="Proteomes" id="UP000289411">
    <property type="component" value="Unassembled WGS sequence"/>
</dbReference>
<sequence length="159" mass="17099">MDAEFWVALGFVVFVIGLGYLGVHGKIGNALDDRARKVADELAQAKRLHDEAAAVLDSFKRRAAAAEAEAAAIVAQARKEAELMSQEAQVRLTDYVARRTKQAEAKIAMAETQATADVRAAAADAAVRAAETVLRRDPQGTGVAALASREIDRLRTQFH</sequence>
<dbReference type="InterPro" id="IPR050059">
    <property type="entry name" value="ATP_synthase_B_chain"/>
</dbReference>
<accession>A0A4Q2RDA4</accession>
<evidence type="ECO:0000256" key="12">
    <source>
        <dbReference type="ARBA" id="ARBA00025198"/>
    </source>
</evidence>
<protein>
    <recommendedName>
        <fullName evidence="15">ATP synthase subunit b</fullName>
    </recommendedName>
    <alternativeName>
        <fullName evidence="15">ATP synthase F(0) sector subunit b</fullName>
    </alternativeName>
    <alternativeName>
        <fullName evidence="15">ATPase subunit I</fullName>
    </alternativeName>
    <alternativeName>
        <fullName evidence="15">F-type ATPase subunit b</fullName>
        <shortName evidence="15">F-ATPase subunit b</shortName>
    </alternativeName>
</protein>
<evidence type="ECO:0000256" key="17">
    <source>
        <dbReference type="SAM" id="Coils"/>
    </source>
</evidence>
<comment type="subunit">
    <text evidence="14 15">F-type ATPases have 2 components, F(1) - the catalytic core - and F(0) - the membrane proton channel. F(1) has five subunits: alpha(3), beta(3), gamma(1), delta(1), epsilon(1). F(0) has three main subunits: a(1), b(2) and c(10-14). The alpha and beta chains form an alternating ring which encloses part of the gamma chain. F(1) is attached to F(0) by a central stalk formed by the gamma and epsilon chains, while a peripheral stalk is formed by the delta and b chains.</text>
</comment>
<organism evidence="18 19">
    <name type="scientific">Lichenibacterium ramalinae</name>
    <dbReference type="NCBI Taxonomy" id="2316527"/>
    <lineage>
        <taxon>Bacteria</taxon>
        <taxon>Pseudomonadati</taxon>
        <taxon>Pseudomonadota</taxon>
        <taxon>Alphaproteobacteria</taxon>
        <taxon>Hyphomicrobiales</taxon>
        <taxon>Lichenihabitantaceae</taxon>
        <taxon>Lichenibacterium</taxon>
    </lineage>
</organism>
<keyword evidence="8 15" id="KW-1133">Transmembrane helix</keyword>
<keyword evidence="3 15" id="KW-0813">Transport</keyword>
<dbReference type="GO" id="GO:0046933">
    <property type="term" value="F:proton-transporting ATP synthase activity, rotational mechanism"/>
    <property type="evidence" value="ECO:0007669"/>
    <property type="project" value="UniProtKB-UniRule"/>
</dbReference>
<keyword evidence="7 15" id="KW-0375">Hydrogen ion transport</keyword>
<keyword evidence="4 15" id="KW-1003">Cell membrane</keyword>
<dbReference type="Pfam" id="PF00430">
    <property type="entry name" value="ATP-synt_B"/>
    <property type="match status" value="1"/>
</dbReference>
<dbReference type="HAMAP" id="MF_01398">
    <property type="entry name" value="ATP_synth_b_bprime"/>
    <property type="match status" value="1"/>
</dbReference>
<evidence type="ECO:0000313" key="18">
    <source>
        <dbReference type="EMBL" id="RYB04768.1"/>
    </source>
</evidence>
<dbReference type="CDD" id="cd06503">
    <property type="entry name" value="ATP-synt_Fo_b"/>
    <property type="match status" value="1"/>
</dbReference>
<evidence type="ECO:0000256" key="11">
    <source>
        <dbReference type="ARBA" id="ARBA00023310"/>
    </source>
</evidence>
<keyword evidence="5 15" id="KW-0138">CF(0)</keyword>
<feature type="coiled-coil region" evidence="17">
    <location>
        <begin position="49"/>
        <end position="76"/>
    </location>
</feature>
<comment type="similarity">
    <text evidence="2 15 16">Belongs to the ATPase B chain family.</text>
</comment>
<proteinExistence type="inferred from homology"/>
<keyword evidence="10 15" id="KW-0472">Membrane</keyword>
<dbReference type="GO" id="GO:0005886">
    <property type="term" value="C:plasma membrane"/>
    <property type="evidence" value="ECO:0007669"/>
    <property type="project" value="UniProtKB-SubCell"/>
</dbReference>
<comment type="function">
    <text evidence="13">Component of the F(0) channel, it forms part of the peripheral stalk, linking F(1) to F(0). The b'-subunit is a diverged and duplicated form of b found in plants and photosynthetic bacteria.</text>
</comment>
<evidence type="ECO:0000256" key="8">
    <source>
        <dbReference type="ARBA" id="ARBA00022989"/>
    </source>
</evidence>
<keyword evidence="19" id="KW-1185">Reference proteome</keyword>
<keyword evidence="11 15" id="KW-0066">ATP synthesis</keyword>
<feature type="transmembrane region" description="Helical" evidence="15">
    <location>
        <begin position="6"/>
        <end position="27"/>
    </location>
</feature>